<gene>
    <name evidence="1" type="ORF">SMRZ_LOCUS13428</name>
</gene>
<keyword evidence="2" id="KW-1185">Reference proteome</keyword>
<protein>
    <submittedName>
        <fullName evidence="1">Uncharacterized protein</fullName>
    </submittedName>
</protein>
<reference evidence="1 2" key="1">
    <citation type="submission" date="2018-11" db="EMBL/GenBank/DDBJ databases">
        <authorList>
            <consortium name="Pathogen Informatics"/>
        </authorList>
    </citation>
    <scope>NUCLEOTIDE SEQUENCE [LARGE SCALE GENOMIC DNA]</scope>
    <source>
        <strain evidence="1 2">Zambia</strain>
    </source>
</reference>
<dbReference type="Proteomes" id="UP000277204">
    <property type="component" value="Unassembled WGS sequence"/>
</dbReference>
<dbReference type="EMBL" id="UZAI01009971">
    <property type="protein sequence ID" value="VDP06132.1"/>
    <property type="molecule type" value="Genomic_DNA"/>
</dbReference>
<dbReference type="AlphaFoldDB" id="A0A183MBK3"/>
<name>A0A183MBK3_9TREM</name>
<evidence type="ECO:0000313" key="2">
    <source>
        <dbReference type="Proteomes" id="UP000277204"/>
    </source>
</evidence>
<accession>A0A183MBK3</accession>
<evidence type="ECO:0000313" key="1">
    <source>
        <dbReference type="EMBL" id="VDP06132.1"/>
    </source>
</evidence>
<organism evidence="1 2">
    <name type="scientific">Schistosoma margrebowiei</name>
    <dbReference type="NCBI Taxonomy" id="48269"/>
    <lineage>
        <taxon>Eukaryota</taxon>
        <taxon>Metazoa</taxon>
        <taxon>Spiralia</taxon>
        <taxon>Lophotrochozoa</taxon>
        <taxon>Platyhelminthes</taxon>
        <taxon>Trematoda</taxon>
        <taxon>Digenea</taxon>
        <taxon>Strigeidida</taxon>
        <taxon>Schistosomatoidea</taxon>
        <taxon>Schistosomatidae</taxon>
        <taxon>Schistosoma</taxon>
    </lineage>
</organism>
<proteinExistence type="predicted"/>
<sequence>MLHSNNHRQKKCILTETPINIQERKNKKTAIDYKRTRTENVKVQAKNTEANEQVKKSIRADKQKYMEELETTTEKLQKEEI</sequence>